<protein>
    <submittedName>
        <fullName evidence="1">Uncharacterized protein</fullName>
    </submittedName>
</protein>
<name>A0A917J2G5_9BACT</name>
<dbReference type="EMBL" id="BMIB01000004">
    <property type="protein sequence ID" value="GGH78426.1"/>
    <property type="molecule type" value="Genomic_DNA"/>
</dbReference>
<organism evidence="1 2">
    <name type="scientific">Filimonas zeae</name>
    <dbReference type="NCBI Taxonomy" id="1737353"/>
    <lineage>
        <taxon>Bacteria</taxon>
        <taxon>Pseudomonadati</taxon>
        <taxon>Bacteroidota</taxon>
        <taxon>Chitinophagia</taxon>
        <taxon>Chitinophagales</taxon>
        <taxon>Chitinophagaceae</taxon>
        <taxon>Filimonas</taxon>
    </lineage>
</organism>
<evidence type="ECO:0000313" key="2">
    <source>
        <dbReference type="Proteomes" id="UP000627292"/>
    </source>
</evidence>
<dbReference type="AlphaFoldDB" id="A0A917J2G5"/>
<comment type="caution">
    <text evidence="1">The sequence shown here is derived from an EMBL/GenBank/DDBJ whole genome shotgun (WGS) entry which is preliminary data.</text>
</comment>
<reference evidence="1" key="1">
    <citation type="journal article" date="2014" name="Int. J. Syst. Evol. Microbiol.">
        <title>Complete genome sequence of Corynebacterium casei LMG S-19264T (=DSM 44701T), isolated from a smear-ripened cheese.</title>
        <authorList>
            <consortium name="US DOE Joint Genome Institute (JGI-PGF)"/>
            <person name="Walter F."/>
            <person name="Albersmeier A."/>
            <person name="Kalinowski J."/>
            <person name="Ruckert C."/>
        </authorList>
    </citation>
    <scope>NUCLEOTIDE SEQUENCE</scope>
    <source>
        <strain evidence="1">CGMCC 1.15290</strain>
    </source>
</reference>
<evidence type="ECO:0000313" key="1">
    <source>
        <dbReference type="EMBL" id="GGH78426.1"/>
    </source>
</evidence>
<reference evidence="1" key="2">
    <citation type="submission" date="2020-09" db="EMBL/GenBank/DDBJ databases">
        <authorList>
            <person name="Sun Q."/>
            <person name="Zhou Y."/>
        </authorList>
    </citation>
    <scope>NUCLEOTIDE SEQUENCE</scope>
    <source>
        <strain evidence="1">CGMCC 1.15290</strain>
    </source>
</reference>
<sequence length="79" mass="8941">MLYANDIKGHSNPYVAYILRQVQPAARISAPVFRKSVRLSFFTILCFSSQSEGEANPWRTHTEGTAKGKCTAKWQKSYT</sequence>
<keyword evidence="2" id="KW-1185">Reference proteome</keyword>
<accession>A0A917J2G5</accession>
<dbReference type="Proteomes" id="UP000627292">
    <property type="component" value="Unassembled WGS sequence"/>
</dbReference>
<proteinExistence type="predicted"/>
<gene>
    <name evidence="1" type="ORF">GCM10011379_46300</name>
</gene>